<comment type="caution">
    <text evidence="8">The sequence shown here is derived from an EMBL/GenBank/DDBJ whole genome shotgun (WGS) entry which is preliminary data.</text>
</comment>
<keyword evidence="5" id="KW-0378">Hydrolase</keyword>
<dbReference type="SUPFAM" id="SSF56672">
    <property type="entry name" value="DNA/RNA polymerases"/>
    <property type="match status" value="1"/>
</dbReference>
<keyword evidence="3" id="KW-0540">Nuclease</keyword>
<evidence type="ECO:0000313" key="9">
    <source>
        <dbReference type="Proteomes" id="UP000288805"/>
    </source>
</evidence>
<dbReference type="EMBL" id="QGNW01000121">
    <property type="protein sequence ID" value="RVW94463.1"/>
    <property type="molecule type" value="Genomic_DNA"/>
</dbReference>
<dbReference type="AlphaFoldDB" id="A0A438ICL4"/>
<dbReference type="Pfam" id="PF13456">
    <property type="entry name" value="RVT_3"/>
    <property type="match status" value="1"/>
</dbReference>
<dbReference type="InterPro" id="IPR041373">
    <property type="entry name" value="RT_RNaseH"/>
</dbReference>
<dbReference type="Gene3D" id="3.30.420.10">
    <property type="entry name" value="Ribonuclease H-like superfamily/Ribonuclease H"/>
    <property type="match status" value="2"/>
</dbReference>
<keyword evidence="2" id="KW-0548">Nucleotidyltransferase</keyword>
<evidence type="ECO:0000256" key="3">
    <source>
        <dbReference type="ARBA" id="ARBA00022722"/>
    </source>
</evidence>
<protein>
    <recommendedName>
        <fullName evidence="7">Integrase catalytic domain-containing protein</fullName>
    </recommendedName>
</protein>
<dbReference type="GO" id="GO:0004523">
    <property type="term" value="F:RNA-DNA hybrid ribonuclease activity"/>
    <property type="evidence" value="ECO:0007669"/>
    <property type="project" value="InterPro"/>
</dbReference>
<evidence type="ECO:0000256" key="1">
    <source>
        <dbReference type="ARBA" id="ARBA00022679"/>
    </source>
</evidence>
<dbReference type="InterPro" id="IPR036397">
    <property type="entry name" value="RNaseH_sf"/>
</dbReference>
<gene>
    <name evidence="8" type="ORF">CK203_035718</name>
</gene>
<evidence type="ECO:0000256" key="4">
    <source>
        <dbReference type="ARBA" id="ARBA00022759"/>
    </source>
</evidence>
<dbReference type="InterPro" id="IPR043502">
    <property type="entry name" value="DNA/RNA_pol_sf"/>
</dbReference>
<dbReference type="Pfam" id="PF17917">
    <property type="entry name" value="RT_RNaseH"/>
    <property type="match status" value="1"/>
</dbReference>
<proteinExistence type="predicted"/>
<dbReference type="Proteomes" id="UP000288805">
    <property type="component" value="Unassembled WGS sequence"/>
</dbReference>
<organism evidence="8 9">
    <name type="scientific">Vitis vinifera</name>
    <name type="common">Grape</name>
    <dbReference type="NCBI Taxonomy" id="29760"/>
    <lineage>
        <taxon>Eukaryota</taxon>
        <taxon>Viridiplantae</taxon>
        <taxon>Streptophyta</taxon>
        <taxon>Embryophyta</taxon>
        <taxon>Tracheophyta</taxon>
        <taxon>Spermatophyta</taxon>
        <taxon>Magnoliopsida</taxon>
        <taxon>eudicotyledons</taxon>
        <taxon>Gunneridae</taxon>
        <taxon>Pentapetalae</taxon>
        <taxon>rosids</taxon>
        <taxon>Vitales</taxon>
        <taxon>Vitaceae</taxon>
        <taxon>Viteae</taxon>
        <taxon>Vitis</taxon>
    </lineage>
</organism>
<dbReference type="PROSITE" id="PS50994">
    <property type="entry name" value="INTEGRASE"/>
    <property type="match status" value="1"/>
</dbReference>
<dbReference type="PANTHER" id="PTHR48475:SF1">
    <property type="entry name" value="RNASE H TYPE-1 DOMAIN-CONTAINING PROTEIN"/>
    <property type="match status" value="1"/>
</dbReference>
<dbReference type="SUPFAM" id="SSF53098">
    <property type="entry name" value="Ribonuclease H-like"/>
    <property type="match status" value="2"/>
</dbReference>
<evidence type="ECO:0000313" key="8">
    <source>
        <dbReference type="EMBL" id="RVW94463.1"/>
    </source>
</evidence>
<keyword evidence="1" id="KW-0808">Transferase</keyword>
<keyword evidence="4" id="KW-0255">Endonuclease</keyword>
<dbReference type="InterPro" id="IPR012337">
    <property type="entry name" value="RNaseH-like_sf"/>
</dbReference>
<dbReference type="InterPro" id="IPR001584">
    <property type="entry name" value="Integrase_cat-core"/>
</dbReference>
<dbReference type="GO" id="GO:0003676">
    <property type="term" value="F:nucleic acid binding"/>
    <property type="evidence" value="ECO:0007669"/>
    <property type="project" value="InterPro"/>
</dbReference>
<evidence type="ECO:0000256" key="6">
    <source>
        <dbReference type="ARBA" id="ARBA00022918"/>
    </source>
</evidence>
<evidence type="ECO:0000256" key="2">
    <source>
        <dbReference type="ARBA" id="ARBA00022695"/>
    </source>
</evidence>
<evidence type="ECO:0000256" key="5">
    <source>
        <dbReference type="ARBA" id="ARBA00022801"/>
    </source>
</evidence>
<dbReference type="GO" id="GO:0015074">
    <property type="term" value="P:DNA integration"/>
    <property type="evidence" value="ECO:0007669"/>
    <property type="project" value="InterPro"/>
</dbReference>
<dbReference type="CDD" id="cd09279">
    <property type="entry name" value="RNase_HI_like"/>
    <property type="match status" value="1"/>
</dbReference>
<feature type="domain" description="Integrase catalytic" evidence="7">
    <location>
        <begin position="313"/>
        <end position="475"/>
    </location>
</feature>
<keyword evidence="6" id="KW-0695">RNA-directed DNA polymerase</keyword>
<sequence length="486" mass="56544">MLDYETRYVMIERYYLALVWATQRLRHYMTEYSVHLISRLDPLRYLFDKTTLVGRLMRWLVLLTEFDIHYVTQKSIRWSIVADHLASLPVSNSRAIDDDFLDEDVAAVTSLSAFSDQHPTTNNIVEYEACILGLETTLELRIRQIEVFGDFNLVLRQIQGEWKTRDVKLRPYHAYLELLVERFDDLRYTHMPRAQNQFADVLASLASMIDIPTGTIVCSLLIEPRSIPTYCCLIDEAEFDDDLPWYHDIYQFLRLGAYPEVATAKDKRALRQLAARFVICGETLYRRSVDGMLLLCLDRASANRVMKGSCGSFWTTYGRTYGIDIIGKISPKSFSAHEFILVVIDYFTDYFTKWVEAASYARLTSSGVASFIRSHIICRYGVPHELISNRGVHFKTDVDTLLQRYGIQHHRSSTYRPQTNGAIEVANKNIKRILWRMVETSWDWSEKLPFALWAYWTSFRTSIGVTPYFLVYGMEAVLLVEMRWAS</sequence>
<dbReference type="InterPro" id="IPR002156">
    <property type="entry name" value="RNaseH_domain"/>
</dbReference>
<dbReference type="PANTHER" id="PTHR48475">
    <property type="entry name" value="RIBONUCLEASE H"/>
    <property type="match status" value="1"/>
</dbReference>
<evidence type="ECO:0000259" key="7">
    <source>
        <dbReference type="PROSITE" id="PS50994"/>
    </source>
</evidence>
<reference evidence="8 9" key="1">
    <citation type="journal article" date="2018" name="PLoS Genet.">
        <title>Population sequencing reveals clonal diversity and ancestral inbreeding in the grapevine cultivar Chardonnay.</title>
        <authorList>
            <person name="Roach M.J."/>
            <person name="Johnson D.L."/>
            <person name="Bohlmann J."/>
            <person name="van Vuuren H.J."/>
            <person name="Jones S.J."/>
            <person name="Pretorius I.S."/>
            <person name="Schmidt S.A."/>
            <person name="Borneman A.R."/>
        </authorList>
    </citation>
    <scope>NUCLEOTIDE SEQUENCE [LARGE SCALE GENOMIC DNA]</scope>
    <source>
        <strain evidence="9">cv. Chardonnay</strain>
        <tissue evidence="8">Leaf</tissue>
    </source>
</reference>
<dbReference type="GO" id="GO:0003964">
    <property type="term" value="F:RNA-directed DNA polymerase activity"/>
    <property type="evidence" value="ECO:0007669"/>
    <property type="project" value="UniProtKB-KW"/>
</dbReference>
<accession>A0A438ICL4</accession>
<name>A0A438ICL4_VITVI</name>